<sequence>MDTQAAPYLLGSGIFPSLPLERYLPRLPVGSLREWLNTHVPAGAWVLDPLGLHPQVALEAAQAGYRVLVACNHPLLAFLLQNLAAGPGGDAFRKALAALLATRRGEQRLEQYLLSLYQTTCPRCKAVIPASGYLWQRGAHQPHARLLHCPHCGEQGEFTLTPEDQAILQSIGTAPLHRARALSRLGAVAEGEARSAAENLLHLYPPRALTVLFTLLNRSEGPGLTPEQRTLLHALLIPLLDRGTALWPWPPTPLRPRLLQSPPVFLEINLMQALDDVLALWGEFTTPIPLTQWPALPPPEGGICLFRGRMRTLATQPDLPAFGAVLAVLTRPSAAFWGLSVLWSAWLWGEDVARPLLGLLNPRAAAWNWLAHALHHALRPPARLVHPETPLWLMADELTPAAALAVLLGAHTAGWEAKALAYDPEAPALQTTWQVRTTPLPTPTDSPKPCLHQALQHHLNDRAEPADYLPLFLEGILALSAHGYLPATIEDMPTGYAGRLQALVNEVLADASTFTRLHARAEGESGPRWGLTVPPAPETLPLADRAEKAVVGYLLNHPIVTAVEVEQAMRRHFPGLITPRRALLRAILTSYAQEMETQTGQWQLRPQDQPDQRRRDLQAVAHALRHLAARLGYQAEGENPLLWRHPPSNEVRYAFYLLASAMVWRFLTAPQPQAQHHVLVLPGSRAGLLAYKLQRDPRLAAALQRSWHVLKFRHLHRMASQADLGHDLWDALLDSDPPLWRETAQMSMF</sequence>
<reference evidence="1 2" key="1">
    <citation type="submission" date="2023-07" db="EMBL/GenBank/DDBJ databases">
        <title>Novel species of Thermanaerothrix with wide hydrolytic capabilities.</title>
        <authorList>
            <person name="Zayulina K.S."/>
            <person name="Podosokorskaya O.A."/>
            <person name="Elcheninov A.G."/>
        </authorList>
    </citation>
    <scope>NUCLEOTIDE SEQUENCE [LARGE SCALE GENOMIC DNA]</scope>
    <source>
        <strain evidence="1 2">4228-RoL</strain>
    </source>
</reference>
<dbReference type="EMBL" id="JAUHMF010000002">
    <property type="protein sequence ID" value="MDT8898287.1"/>
    <property type="molecule type" value="Genomic_DNA"/>
</dbReference>
<protein>
    <recommendedName>
        <fullName evidence="3">DNA-binding protein</fullName>
    </recommendedName>
</protein>
<keyword evidence="2" id="KW-1185">Reference proteome</keyword>
<dbReference type="RefSeq" id="WP_315624946.1">
    <property type="nucleotide sequence ID" value="NZ_JAUHMF010000002.1"/>
</dbReference>
<gene>
    <name evidence="1" type="ORF">QYE77_08405</name>
</gene>
<evidence type="ECO:0000313" key="1">
    <source>
        <dbReference type="EMBL" id="MDT8898287.1"/>
    </source>
</evidence>
<accession>A0ABU3NN87</accession>
<name>A0ABU3NN87_9CHLR</name>
<proteinExistence type="predicted"/>
<dbReference type="Proteomes" id="UP001254165">
    <property type="component" value="Unassembled WGS sequence"/>
</dbReference>
<comment type="caution">
    <text evidence="1">The sequence shown here is derived from an EMBL/GenBank/DDBJ whole genome shotgun (WGS) entry which is preliminary data.</text>
</comment>
<evidence type="ECO:0000313" key="2">
    <source>
        <dbReference type="Proteomes" id="UP001254165"/>
    </source>
</evidence>
<evidence type="ECO:0008006" key="3">
    <source>
        <dbReference type="Google" id="ProtNLM"/>
    </source>
</evidence>
<organism evidence="1 2">
    <name type="scientific">Thermanaerothrix solaris</name>
    <dbReference type="NCBI Taxonomy" id="3058434"/>
    <lineage>
        <taxon>Bacteria</taxon>
        <taxon>Bacillati</taxon>
        <taxon>Chloroflexota</taxon>
        <taxon>Anaerolineae</taxon>
        <taxon>Anaerolineales</taxon>
        <taxon>Anaerolineaceae</taxon>
        <taxon>Thermanaerothrix</taxon>
    </lineage>
</organism>